<evidence type="ECO:0000256" key="10">
    <source>
        <dbReference type="ARBA" id="ARBA00022857"/>
    </source>
</evidence>
<evidence type="ECO:0000259" key="19">
    <source>
        <dbReference type="Pfam" id="PF07992"/>
    </source>
</evidence>
<dbReference type="PRINTS" id="PR00411">
    <property type="entry name" value="PNDRDTASEI"/>
</dbReference>
<dbReference type="InterPro" id="IPR016156">
    <property type="entry name" value="FAD/NAD-linked_Rdtase_dimer_sf"/>
</dbReference>
<dbReference type="InterPro" id="IPR023753">
    <property type="entry name" value="FAD/NAD-binding_dom"/>
</dbReference>
<evidence type="ECO:0000256" key="9">
    <source>
        <dbReference type="ARBA" id="ARBA00022827"/>
    </source>
</evidence>
<keyword evidence="12 17" id="KW-0560">Oxidoreductase</keyword>
<evidence type="ECO:0000256" key="8">
    <source>
        <dbReference type="ARBA" id="ARBA00022723"/>
    </source>
</evidence>
<evidence type="ECO:0000256" key="14">
    <source>
        <dbReference type="ARBA" id="ARBA00023284"/>
    </source>
</evidence>
<dbReference type="SUPFAM" id="SSF51905">
    <property type="entry name" value="FAD/NAD(P)-binding domain"/>
    <property type="match status" value="1"/>
</dbReference>
<comment type="catalytic activity">
    <reaction evidence="16">
        <text>Hg + NADP(+) + H(+) = Hg(2+) + NADPH</text>
        <dbReference type="Rhea" id="RHEA:23856"/>
        <dbReference type="ChEBI" id="CHEBI:15378"/>
        <dbReference type="ChEBI" id="CHEBI:16170"/>
        <dbReference type="ChEBI" id="CHEBI:16793"/>
        <dbReference type="ChEBI" id="CHEBI:57783"/>
        <dbReference type="ChEBI" id="CHEBI:58349"/>
        <dbReference type="EC" id="1.16.1.1"/>
    </reaction>
</comment>
<dbReference type="InterPro" id="IPR012999">
    <property type="entry name" value="Pyr_OxRdtase_I_AS"/>
</dbReference>
<evidence type="ECO:0000256" key="4">
    <source>
        <dbReference type="ARBA" id="ARBA00012661"/>
    </source>
</evidence>
<dbReference type="Proteomes" id="UP001500842">
    <property type="component" value="Unassembled WGS sequence"/>
</dbReference>
<feature type="domain" description="FAD/NAD(P)-binding" evidence="19">
    <location>
        <begin position="22"/>
        <end position="354"/>
    </location>
</feature>
<evidence type="ECO:0000256" key="16">
    <source>
        <dbReference type="ARBA" id="ARBA00048984"/>
    </source>
</evidence>
<keyword evidence="7 17" id="KW-0285">Flavoprotein</keyword>
<evidence type="ECO:0000256" key="17">
    <source>
        <dbReference type="RuleBase" id="RU003691"/>
    </source>
</evidence>
<dbReference type="PROSITE" id="PS00076">
    <property type="entry name" value="PYRIDINE_REDOX_1"/>
    <property type="match status" value="1"/>
</dbReference>
<comment type="caution">
    <text evidence="20">The sequence shown here is derived from an EMBL/GenBank/DDBJ whole genome shotgun (WGS) entry which is preliminary data.</text>
</comment>
<dbReference type="InterPro" id="IPR004099">
    <property type="entry name" value="Pyr_nucl-diS_OxRdtase_dimer"/>
</dbReference>
<accession>A0ABN2AKD9</accession>
<dbReference type="InterPro" id="IPR036188">
    <property type="entry name" value="FAD/NAD-bd_sf"/>
</dbReference>
<comment type="subunit">
    <text evidence="3">Homodimer.</text>
</comment>
<dbReference type="PIRSF" id="PIRSF000350">
    <property type="entry name" value="Mercury_reductase_MerA"/>
    <property type="match status" value="1"/>
</dbReference>
<evidence type="ECO:0000313" key="20">
    <source>
        <dbReference type="EMBL" id="GAA1519531.1"/>
    </source>
</evidence>
<feature type="domain" description="Pyridine nucleotide-disulphide oxidoreductase dimerisation" evidence="18">
    <location>
        <begin position="375"/>
        <end position="481"/>
    </location>
</feature>
<dbReference type="EMBL" id="BAAAOR010000019">
    <property type="protein sequence ID" value="GAA1519531.1"/>
    <property type="molecule type" value="Genomic_DNA"/>
</dbReference>
<evidence type="ECO:0000313" key="21">
    <source>
        <dbReference type="Proteomes" id="UP001500842"/>
    </source>
</evidence>
<dbReference type="InterPro" id="IPR021179">
    <property type="entry name" value="Mercury_reductase_MerA"/>
</dbReference>
<comment type="similarity">
    <text evidence="2 17">Belongs to the class-I pyridine nucleotide-disulfide oxidoreductase family.</text>
</comment>
<dbReference type="Gene3D" id="3.30.390.30">
    <property type="match status" value="1"/>
</dbReference>
<evidence type="ECO:0000259" key="18">
    <source>
        <dbReference type="Pfam" id="PF02852"/>
    </source>
</evidence>
<evidence type="ECO:0000256" key="1">
    <source>
        <dbReference type="ARBA" id="ARBA00001974"/>
    </source>
</evidence>
<reference evidence="20 21" key="1">
    <citation type="journal article" date="2019" name="Int. J. Syst. Evol. Microbiol.">
        <title>The Global Catalogue of Microorganisms (GCM) 10K type strain sequencing project: providing services to taxonomists for standard genome sequencing and annotation.</title>
        <authorList>
            <consortium name="The Broad Institute Genomics Platform"/>
            <consortium name="The Broad Institute Genome Sequencing Center for Infectious Disease"/>
            <person name="Wu L."/>
            <person name="Ma J."/>
        </authorList>
    </citation>
    <scope>NUCLEOTIDE SEQUENCE [LARGE SCALE GENOMIC DNA]</scope>
    <source>
        <strain evidence="20 21">JCM 14942</strain>
    </source>
</reference>
<sequence length="498" mass="51857">MALYPDPNQAPGGSHMPNTQVDLAIVGSGGAAFAAAIHATKLGKSVVMIERASLGGTCVNTGCVPSKALIAAAEAQHVALDAGRFPGITASPVPVDMPALVGGKQALVESMRAEKYADVAASYGWPIVQGDATFAGTGDAPTLEVARADGTTETVEAEHFLLATGSRPWIPSIPGLAGPDDPSGVEYLTSTTAMALDEVPESLLVLGGGYVALEQAQLFARLGSKVTMLVRSRLASREEPEASKALIGVFADEGIRVVRRATVDAVRRDEATGEVVATATVSGGIQEFRASRLMVALGRRPVTDGLNLEAVDVKTGDLGEIVVDDRLASSNPRIWAAGDVTGHREFVYVAASHGTMVVDNAFADADREVDYRHLPRVTFTSPALGSVGMTEAEVLAAGIECDCRVLPLDYVPRALVNRDTRGFIKVVADAATGQILGLTAVAKDAGELAAAGVYILEAQMTVDQVAHQWAPYLTMAEGIKIACQSFTTDISQLSCCAS</sequence>
<evidence type="ECO:0000256" key="6">
    <source>
        <dbReference type="ARBA" id="ARBA00022466"/>
    </source>
</evidence>
<dbReference type="SUPFAM" id="SSF55424">
    <property type="entry name" value="FAD/NAD-linked reductases, dimerisation (C-terminal) domain"/>
    <property type="match status" value="1"/>
</dbReference>
<dbReference type="EC" id="1.16.1.1" evidence="4"/>
<evidence type="ECO:0000256" key="2">
    <source>
        <dbReference type="ARBA" id="ARBA00007532"/>
    </source>
</evidence>
<keyword evidence="11" id="KW-0476">Mercury</keyword>
<comment type="cofactor">
    <cofactor evidence="1">
        <name>FAD</name>
        <dbReference type="ChEBI" id="CHEBI:57692"/>
    </cofactor>
</comment>
<dbReference type="PRINTS" id="PR00368">
    <property type="entry name" value="FADPNR"/>
</dbReference>
<dbReference type="Pfam" id="PF02852">
    <property type="entry name" value="Pyr_redox_dim"/>
    <property type="match status" value="1"/>
</dbReference>
<evidence type="ECO:0000256" key="7">
    <source>
        <dbReference type="ARBA" id="ARBA00022630"/>
    </source>
</evidence>
<evidence type="ECO:0000256" key="15">
    <source>
        <dbReference type="ARBA" id="ARBA00031725"/>
    </source>
</evidence>
<dbReference type="Gene3D" id="3.50.50.60">
    <property type="entry name" value="FAD/NAD(P)-binding domain"/>
    <property type="match status" value="2"/>
</dbReference>
<evidence type="ECO:0000256" key="5">
    <source>
        <dbReference type="ARBA" id="ARBA00014791"/>
    </source>
</evidence>
<protein>
    <recommendedName>
        <fullName evidence="5">Mercuric reductase</fullName>
        <ecNumber evidence="4">1.16.1.1</ecNumber>
    </recommendedName>
    <alternativeName>
        <fullName evidence="15">Hg(II) reductase</fullName>
    </alternativeName>
</protein>
<keyword evidence="13" id="KW-1015">Disulfide bond</keyword>
<keyword evidence="21" id="KW-1185">Reference proteome</keyword>
<dbReference type="Pfam" id="PF07992">
    <property type="entry name" value="Pyr_redox_2"/>
    <property type="match status" value="1"/>
</dbReference>
<proteinExistence type="inferred from homology"/>
<dbReference type="NCBIfam" id="TIGR02053">
    <property type="entry name" value="MerA"/>
    <property type="match status" value="1"/>
</dbReference>
<keyword evidence="9 17" id="KW-0274">FAD</keyword>
<evidence type="ECO:0000256" key="11">
    <source>
        <dbReference type="ARBA" id="ARBA00022914"/>
    </source>
</evidence>
<dbReference type="PANTHER" id="PTHR43014">
    <property type="entry name" value="MERCURIC REDUCTASE"/>
    <property type="match status" value="1"/>
</dbReference>
<organism evidence="20 21">
    <name type="scientific">Nocardioides humi</name>
    <dbReference type="NCBI Taxonomy" id="449461"/>
    <lineage>
        <taxon>Bacteria</taxon>
        <taxon>Bacillati</taxon>
        <taxon>Actinomycetota</taxon>
        <taxon>Actinomycetes</taxon>
        <taxon>Propionibacteriales</taxon>
        <taxon>Nocardioidaceae</taxon>
        <taxon>Nocardioides</taxon>
    </lineage>
</organism>
<dbReference type="InterPro" id="IPR001100">
    <property type="entry name" value="Pyr_nuc-diS_OxRdtase"/>
</dbReference>
<evidence type="ECO:0000256" key="13">
    <source>
        <dbReference type="ARBA" id="ARBA00023157"/>
    </source>
</evidence>
<dbReference type="PANTHER" id="PTHR43014:SF2">
    <property type="entry name" value="MERCURIC REDUCTASE"/>
    <property type="match status" value="1"/>
</dbReference>
<evidence type="ECO:0000256" key="3">
    <source>
        <dbReference type="ARBA" id="ARBA00011738"/>
    </source>
</evidence>
<gene>
    <name evidence="20" type="primary">merA</name>
    <name evidence="20" type="ORF">GCM10009788_24350</name>
</gene>
<keyword evidence="6" id="KW-0475">Mercuric resistance</keyword>
<evidence type="ECO:0000256" key="12">
    <source>
        <dbReference type="ARBA" id="ARBA00023002"/>
    </source>
</evidence>
<keyword evidence="14 17" id="KW-0676">Redox-active center</keyword>
<keyword evidence="10" id="KW-0521">NADP</keyword>
<name>A0ABN2AKD9_9ACTN</name>
<keyword evidence="8" id="KW-0479">Metal-binding</keyword>